<reference evidence="1" key="1">
    <citation type="journal article" date="2020" name="Stud. Mycol.">
        <title>101 Dothideomycetes genomes: a test case for predicting lifestyles and emergence of pathogens.</title>
        <authorList>
            <person name="Haridas S."/>
            <person name="Albert R."/>
            <person name="Binder M."/>
            <person name="Bloem J."/>
            <person name="Labutti K."/>
            <person name="Salamov A."/>
            <person name="Andreopoulos B."/>
            <person name="Baker S."/>
            <person name="Barry K."/>
            <person name="Bills G."/>
            <person name="Bluhm B."/>
            <person name="Cannon C."/>
            <person name="Castanera R."/>
            <person name="Culley D."/>
            <person name="Daum C."/>
            <person name="Ezra D."/>
            <person name="Gonzalez J."/>
            <person name="Henrissat B."/>
            <person name="Kuo A."/>
            <person name="Liang C."/>
            <person name="Lipzen A."/>
            <person name="Lutzoni F."/>
            <person name="Magnuson J."/>
            <person name="Mondo S."/>
            <person name="Nolan M."/>
            <person name="Ohm R."/>
            <person name="Pangilinan J."/>
            <person name="Park H.-J."/>
            <person name="Ramirez L."/>
            <person name="Alfaro M."/>
            <person name="Sun H."/>
            <person name="Tritt A."/>
            <person name="Yoshinaga Y."/>
            <person name="Zwiers L.-H."/>
            <person name="Turgeon B."/>
            <person name="Goodwin S."/>
            <person name="Spatafora J."/>
            <person name="Crous P."/>
            <person name="Grigoriev I."/>
        </authorList>
    </citation>
    <scope>NUCLEOTIDE SEQUENCE</scope>
    <source>
        <strain evidence="1">CBS 122368</strain>
    </source>
</reference>
<keyword evidence="2" id="KW-1185">Reference proteome</keyword>
<organism evidence="1 2">
    <name type="scientific">Trematosphaeria pertusa</name>
    <dbReference type="NCBI Taxonomy" id="390896"/>
    <lineage>
        <taxon>Eukaryota</taxon>
        <taxon>Fungi</taxon>
        <taxon>Dikarya</taxon>
        <taxon>Ascomycota</taxon>
        <taxon>Pezizomycotina</taxon>
        <taxon>Dothideomycetes</taxon>
        <taxon>Pleosporomycetidae</taxon>
        <taxon>Pleosporales</taxon>
        <taxon>Massarineae</taxon>
        <taxon>Trematosphaeriaceae</taxon>
        <taxon>Trematosphaeria</taxon>
    </lineage>
</organism>
<sequence>MRLGFRWFYTRRPRSISTSLFRRVERTLSRFRFRDERGILQISPCLFCTDINSTEIQARLH</sequence>
<dbReference type="Proteomes" id="UP000800094">
    <property type="component" value="Unassembled WGS sequence"/>
</dbReference>
<evidence type="ECO:0000313" key="1">
    <source>
        <dbReference type="EMBL" id="KAF2246887.1"/>
    </source>
</evidence>
<dbReference type="AlphaFoldDB" id="A0A6A6I9E9"/>
<accession>A0A6A6I9E9</accession>
<protein>
    <submittedName>
        <fullName evidence="1">Uncharacterized protein</fullName>
    </submittedName>
</protein>
<dbReference type="EMBL" id="ML987198">
    <property type="protein sequence ID" value="KAF2246887.1"/>
    <property type="molecule type" value="Genomic_DNA"/>
</dbReference>
<proteinExistence type="predicted"/>
<evidence type="ECO:0000313" key="2">
    <source>
        <dbReference type="Proteomes" id="UP000800094"/>
    </source>
</evidence>
<name>A0A6A6I9E9_9PLEO</name>
<dbReference type="GeneID" id="54585421"/>
<gene>
    <name evidence="1" type="ORF">BU26DRAFT_55120</name>
</gene>
<dbReference type="RefSeq" id="XP_033681891.1">
    <property type="nucleotide sequence ID" value="XM_033832091.1"/>
</dbReference>